<dbReference type="Proteomes" id="UP001202134">
    <property type="component" value="Unassembled WGS sequence"/>
</dbReference>
<evidence type="ECO:0000256" key="2">
    <source>
        <dbReference type="SAM" id="SignalP"/>
    </source>
</evidence>
<reference evidence="3 4" key="1">
    <citation type="submission" date="2022-01" db="EMBL/GenBank/DDBJ databases">
        <title>Whole genome-based taxonomy of the Shewanellaceae.</title>
        <authorList>
            <person name="Martin-Rodriguez A.J."/>
        </authorList>
    </citation>
    <scope>NUCLEOTIDE SEQUENCE [LARGE SCALE GENOMIC DNA]</scope>
    <source>
        <strain evidence="3 4">DSM 24955</strain>
    </source>
</reference>
<dbReference type="InterPro" id="IPR005658">
    <property type="entry name" value="Prot_inh_ecotin"/>
</dbReference>
<proteinExistence type="inferred from homology"/>
<dbReference type="InterPro" id="IPR036198">
    <property type="entry name" value="Ecotin_sf"/>
</dbReference>
<keyword evidence="3" id="KW-0722">Serine protease inhibitor</keyword>
<dbReference type="SUPFAM" id="SSF49772">
    <property type="entry name" value="Ecotin, trypsin inhibitor"/>
    <property type="match status" value="1"/>
</dbReference>
<dbReference type="PANTHER" id="PTHR35890:SF3">
    <property type="entry name" value="ECOTIN"/>
    <property type="match status" value="1"/>
</dbReference>
<sequence length="189" mass="21625">MKISLNSAFKNLIKLSAVGAIATMSFSSVATSPVPNQFERPNMISSHSFTQESYQEIEQAKMFPKPTENQVQHILSLSKRDDEASYKVEIQIGQNKMVDCNQHRLMGEIEKQNLQGWGYSYNTLDKLTDGPSTMMMCREPKTAKFVTLGESITIDYDSRLPKVFYLPEGAELRYRIWQVKSDYQYTGNQ</sequence>
<keyword evidence="3" id="KW-0646">Protease inhibitor</keyword>
<dbReference type="NCBIfam" id="NF002987">
    <property type="entry name" value="PRK03719.1"/>
    <property type="match status" value="1"/>
</dbReference>
<dbReference type="Pfam" id="PF03974">
    <property type="entry name" value="Ecotin"/>
    <property type="match status" value="1"/>
</dbReference>
<dbReference type="GO" id="GO:0004867">
    <property type="term" value="F:serine-type endopeptidase inhibitor activity"/>
    <property type="evidence" value="ECO:0007669"/>
    <property type="project" value="UniProtKB-KW"/>
</dbReference>
<keyword evidence="2" id="KW-0732">Signal</keyword>
<gene>
    <name evidence="3" type="primary">eco</name>
    <name evidence="3" type="ORF">L2737_06575</name>
</gene>
<organism evidence="3 4">
    <name type="scientific">Shewanella electrodiphila</name>
    <dbReference type="NCBI Taxonomy" id="934143"/>
    <lineage>
        <taxon>Bacteria</taxon>
        <taxon>Pseudomonadati</taxon>
        <taxon>Pseudomonadota</taxon>
        <taxon>Gammaproteobacteria</taxon>
        <taxon>Alteromonadales</taxon>
        <taxon>Shewanellaceae</taxon>
        <taxon>Shewanella</taxon>
    </lineage>
</organism>
<evidence type="ECO:0000313" key="3">
    <source>
        <dbReference type="EMBL" id="MCL1044994.1"/>
    </source>
</evidence>
<name>A0ABT0KMQ5_9GAMM</name>
<evidence type="ECO:0000313" key="4">
    <source>
        <dbReference type="Proteomes" id="UP001202134"/>
    </source>
</evidence>
<dbReference type="PANTHER" id="PTHR35890">
    <property type="match status" value="1"/>
</dbReference>
<feature type="chain" id="PRO_5045405310" evidence="2">
    <location>
        <begin position="31"/>
        <end position="189"/>
    </location>
</feature>
<evidence type="ECO:0000256" key="1">
    <source>
        <dbReference type="ARBA" id="ARBA00010558"/>
    </source>
</evidence>
<comment type="caution">
    <text evidence="3">The sequence shown here is derived from an EMBL/GenBank/DDBJ whole genome shotgun (WGS) entry which is preliminary data.</text>
</comment>
<keyword evidence="4" id="KW-1185">Reference proteome</keyword>
<accession>A0ABT0KMQ5</accession>
<protein>
    <submittedName>
        <fullName evidence="3">Serine protease inhibitor ecotin</fullName>
    </submittedName>
</protein>
<comment type="similarity">
    <text evidence="1">Belongs to the protease inhibitor I11 (ecotin) family.</text>
</comment>
<dbReference type="EMBL" id="JAKIKU010000003">
    <property type="protein sequence ID" value="MCL1044994.1"/>
    <property type="molecule type" value="Genomic_DNA"/>
</dbReference>
<dbReference type="RefSeq" id="WP_248955205.1">
    <property type="nucleotide sequence ID" value="NZ_JAKIKU010000003.1"/>
</dbReference>
<dbReference type="Gene3D" id="2.60.40.550">
    <property type="entry name" value="Ecotin"/>
    <property type="match status" value="1"/>
</dbReference>
<feature type="signal peptide" evidence="2">
    <location>
        <begin position="1"/>
        <end position="30"/>
    </location>
</feature>